<sequence>MKNGVLMQRGLGVSPKTALHQEADYILALKANQKLLYEEVKTWFYLAIESEFFGKDYSYNQEKESGHNRIDKREVWAVPVSSLPRVPNRVNASNLV</sequence>
<gene>
    <name evidence="1" type="ORF">BJP36_09810</name>
</gene>
<organism evidence="1 2">
    <name type="scientific">Moorena producens (strain JHB)</name>
    <dbReference type="NCBI Taxonomy" id="1454205"/>
    <lineage>
        <taxon>Bacteria</taxon>
        <taxon>Bacillati</taxon>
        <taxon>Cyanobacteriota</taxon>
        <taxon>Cyanophyceae</taxon>
        <taxon>Coleofasciculales</taxon>
        <taxon>Coleofasciculaceae</taxon>
        <taxon>Moorena</taxon>
    </lineage>
</organism>
<name>A0A1D9FXT2_MOOP1</name>
<evidence type="ECO:0000313" key="2">
    <source>
        <dbReference type="Proteomes" id="UP000176944"/>
    </source>
</evidence>
<dbReference type="AlphaFoldDB" id="A0A1D9FXT2"/>
<protein>
    <submittedName>
        <fullName evidence="1">DDE transposase family protein</fullName>
    </submittedName>
</protein>
<proteinExistence type="predicted"/>
<reference evidence="2" key="1">
    <citation type="submission" date="2016-10" db="EMBL/GenBank/DDBJ databases">
        <title>Comparative genomics uncovers the prolific and rare metabolic potential of the cyanobacterial genus Moorea.</title>
        <authorList>
            <person name="Leao T."/>
            <person name="Castelao G."/>
            <person name="Korobeynikov A."/>
            <person name="Monroe E.A."/>
            <person name="Podell S."/>
            <person name="Glukhov E."/>
            <person name="Allen E."/>
            <person name="Gerwick W.H."/>
            <person name="Gerwick L."/>
        </authorList>
    </citation>
    <scope>NUCLEOTIDE SEQUENCE [LARGE SCALE GENOMIC DNA]</scope>
    <source>
        <strain evidence="2">JHB</strain>
    </source>
</reference>
<accession>A0A1D9FXT2</accession>
<dbReference type="EMBL" id="CP017708">
    <property type="protein sequence ID" value="AOY80177.1"/>
    <property type="molecule type" value="Genomic_DNA"/>
</dbReference>
<dbReference type="Proteomes" id="UP000176944">
    <property type="component" value="Chromosome"/>
</dbReference>
<evidence type="ECO:0000313" key="1">
    <source>
        <dbReference type="EMBL" id="AOY80177.1"/>
    </source>
</evidence>